<organism evidence="2">
    <name type="scientific">viral metagenome</name>
    <dbReference type="NCBI Taxonomy" id="1070528"/>
    <lineage>
        <taxon>unclassified sequences</taxon>
        <taxon>metagenomes</taxon>
        <taxon>organismal metagenomes</taxon>
    </lineage>
</organism>
<dbReference type="EMBL" id="MN739508">
    <property type="protein sequence ID" value="QHT09210.1"/>
    <property type="molecule type" value="Genomic_DNA"/>
</dbReference>
<protein>
    <submittedName>
        <fullName evidence="2">Uncharacterized protein</fullName>
    </submittedName>
</protein>
<evidence type="ECO:0000313" key="2">
    <source>
        <dbReference type="EMBL" id="QHT09210.1"/>
    </source>
</evidence>
<name>A0A6C0CZ24_9ZZZZ</name>
<dbReference type="AlphaFoldDB" id="A0A6C0CZ24"/>
<sequence length="263" mass="29927">MSMIYMLILLLFIIYINNLDNDKCVLKLCSMGCIILLLLQNKMIEPSEATTEINKPEQPQQTKQQPQQTKQQPQQTKQQPQQTKQQPQQTKQQPQQTKQQPQQQPQQTKQQPQQQPQQKNKLDKNYVKTRTFDDVVNETVGPTIPAPNISKYDGLCLKNDNNEGWMKYPNDVPLLDDKDLFVIQGFTNPLDTIFSDNTQIDGPSVDGGEDSSKSLFMFKNNVVSPLCCPSTFSTSSGCVCTTEKQRNYVNNKGYGNKNLCLTD</sequence>
<evidence type="ECO:0000256" key="1">
    <source>
        <dbReference type="SAM" id="MobiDB-lite"/>
    </source>
</evidence>
<reference evidence="2" key="1">
    <citation type="journal article" date="2020" name="Nature">
        <title>Giant virus diversity and host interactions through global metagenomics.</title>
        <authorList>
            <person name="Schulz F."/>
            <person name="Roux S."/>
            <person name="Paez-Espino D."/>
            <person name="Jungbluth S."/>
            <person name="Walsh D.A."/>
            <person name="Denef V.J."/>
            <person name="McMahon K.D."/>
            <person name="Konstantinidis K.T."/>
            <person name="Eloe-Fadrosh E.A."/>
            <person name="Kyrpides N.C."/>
            <person name="Woyke T."/>
        </authorList>
    </citation>
    <scope>NUCLEOTIDE SEQUENCE</scope>
    <source>
        <strain evidence="2">GVMAG-M-3300023110-24</strain>
    </source>
</reference>
<proteinExistence type="predicted"/>
<feature type="compositionally biased region" description="Low complexity" evidence="1">
    <location>
        <begin position="58"/>
        <end position="119"/>
    </location>
</feature>
<accession>A0A6C0CZ24</accession>
<feature type="region of interest" description="Disordered" evidence="1">
    <location>
        <begin position="49"/>
        <end position="127"/>
    </location>
</feature>
<dbReference type="SUPFAM" id="SSF81995">
    <property type="entry name" value="beta-sandwich domain of Sec23/24"/>
    <property type="match status" value="1"/>
</dbReference>